<keyword evidence="3" id="KW-1185">Reference proteome</keyword>
<accession>A0AAD6T8Y9</accession>
<protein>
    <submittedName>
        <fullName evidence="2">Uncharacterized protein</fullName>
    </submittedName>
</protein>
<evidence type="ECO:0000256" key="1">
    <source>
        <dbReference type="SAM" id="MobiDB-lite"/>
    </source>
</evidence>
<name>A0AAD6T8Y9_9AGAR</name>
<sequence length="214" mass="24097">MFCIPFACVRALTIGQSSGLKKSISKPTKSFKLEGLQWARLKVARKLTCKREDTRDHVEKWKSCGRVSWNNRHVRRPGNQKNAATGATEKAGKRRGKNRTHYEDGELRLMPQAQVPRGIAATNGRHQGNILLVCPFQTLPQGRIPSSDKFLDLGFQGRMKVRIKVAAVTLVADRWDGHSSVVGGSRVKQRAQRHFFIPKTAKKLRNLRSEAKFG</sequence>
<dbReference type="EMBL" id="JARJCM010000024">
    <property type="protein sequence ID" value="KAJ7039993.1"/>
    <property type="molecule type" value="Genomic_DNA"/>
</dbReference>
<proteinExistence type="predicted"/>
<feature type="region of interest" description="Disordered" evidence="1">
    <location>
        <begin position="71"/>
        <end position="103"/>
    </location>
</feature>
<evidence type="ECO:0000313" key="2">
    <source>
        <dbReference type="EMBL" id="KAJ7039993.1"/>
    </source>
</evidence>
<organism evidence="2 3">
    <name type="scientific">Mycena alexandri</name>
    <dbReference type="NCBI Taxonomy" id="1745969"/>
    <lineage>
        <taxon>Eukaryota</taxon>
        <taxon>Fungi</taxon>
        <taxon>Dikarya</taxon>
        <taxon>Basidiomycota</taxon>
        <taxon>Agaricomycotina</taxon>
        <taxon>Agaricomycetes</taxon>
        <taxon>Agaricomycetidae</taxon>
        <taxon>Agaricales</taxon>
        <taxon>Marasmiineae</taxon>
        <taxon>Mycenaceae</taxon>
        <taxon>Mycena</taxon>
    </lineage>
</organism>
<reference evidence="2" key="1">
    <citation type="submission" date="2023-03" db="EMBL/GenBank/DDBJ databases">
        <title>Massive genome expansion in bonnet fungi (Mycena s.s.) driven by repeated elements and novel gene families across ecological guilds.</title>
        <authorList>
            <consortium name="Lawrence Berkeley National Laboratory"/>
            <person name="Harder C.B."/>
            <person name="Miyauchi S."/>
            <person name="Viragh M."/>
            <person name="Kuo A."/>
            <person name="Thoen E."/>
            <person name="Andreopoulos B."/>
            <person name="Lu D."/>
            <person name="Skrede I."/>
            <person name="Drula E."/>
            <person name="Henrissat B."/>
            <person name="Morin E."/>
            <person name="Kohler A."/>
            <person name="Barry K."/>
            <person name="LaButti K."/>
            <person name="Morin E."/>
            <person name="Salamov A."/>
            <person name="Lipzen A."/>
            <person name="Mereny Z."/>
            <person name="Hegedus B."/>
            <person name="Baldrian P."/>
            <person name="Stursova M."/>
            <person name="Weitz H."/>
            <person name="Taylor A."/>
            <person name="Grigoriev I.V."/>
            <person name="Nagy L.G."/>
            <person name="Martin F."/>
            <person name="Kauserud H."/>
        </authorList>
    </citation>
    <scope>NUCLEOTIDE SEQUENCE</scope>
    <source>
        <strain evidence="2">CBHHK200</strain>
    </source>
</reference>
<evidence type="ECO:0000313" key="3">
    <source>
        <dbReference type="Proteomes" id="UP001218188"/>
    </source>
</evidence>
<dbReference type="AlphaFoldDB" id="A0AAD6T8Y9"/>
<gene>
    <name evidence="2" type="ORF">C8F04DRAFT_1178345</name>
</gene>
<dbReference type="Proteomes" id="UP001218188">
    <property type="component" value="Unassembled WGS sequence"/>
</dbReference>
<comment type="caution">
    <text evidence="2">The sequence shown here is derived from an EMBL/GenBank/DDBJ whole genome shotgun (WGS) entry which is preliminary data.</text>
</comment>